<reference evidence="2" key="1">
    <citation type="submission" date="2022-08" db="EMBL/GenBank/DDBJ databases">
        <title>Whole genome sequencing of non-tuberculosis mycobacteria type-strains.</title>
        <authorList>
            <person name="Igarashi Y."/>
            <person name="Osugi A."/>
            <person name="Mitarai S."/>
        </authorList>
    </citation>
    <scope>NUCLEOTIDE SEQUENCE</scope>
    <source>
        <strain evidence="2">DSM 45127</strain>
    </source>
</reference>
<sequence>MGQPQVTTGSEHSYAGDLTPEQAWKLLSENPEAVLVDVRTDAEWRFVGVPDLGSLGRDVVYIEWNDVEGKPNQNFVADLLEHVPAGGDRPVVFLCRSGNRSISAAEAATAAGVAPSYNVLDGFEGQLDGNRHRGGRGWRAIGLPWTQT</sequence>
<dbReference type="SMART" id="SM00450">
    <property type="entry name" value="RHOD"/>
    <property type="match status" value="1"/>
</dbReference>
<dbReference type="InterPro" id="IPR044240">
    <property type="entry name" value="STR4-like"/>
</dbReference>
<dbReference type="InterPro" id="IPR036873">
    <property type="entry name" value="Rhodanese-like_dom_sf"/>
</dbReference>
<dbReference type="PANTHER" id="PTHR47377:SF1">
    <property type="entry name" value="RHODANESE-LIKE DOMAIN-CONTAINING PROTEIN 4, CHLOROPLASTIC"/>
    <property type="match status" value="1"/>
</dbReference>
<organism evidence="2 3">
    <name type="scientific">Mycobacterium paraterrae</name>
    <dbReference type="NCBI Taxonomy" id="577492"/>
    <lineage>
        <taxon>Bacteria</taxon>
        <taxon>Bacillati</taxon>
        <taxon>Actinomycetota</taxon>
        <taxon>Actinomycetes</taxon>
        <taxon>Mycobacteriales</taxon>
        <taxon>Mycobacteriaceae</taxon>
        <taxon>Mycobacterium</taxon>
    </lineage>
</organism>
<feature type="domain" description="Rhodanese" evidence="1">
    <location>
        <begin position="29"/>
        <end position="147"/>
    </location>
</feature>
<dbReference type="SUPFAM" id="SSF52821">
    <property type="entry name" value="Rhodanese/Cell cycle control phosphatase"/>
    <property type="match status" value="1"/>
</dbReference>
<proteinExistence type="predicted"/>
<evidence type="ECO:0000313" key="2">
    <source>
        <dbReference type="EMBL" id="UMB69067.1"/>
    </source>
</evidence>
<accession>A0ABY3VKS0</accession>
<dbReference type="Gene3D" id="3.40.250.10">
    <property type="entry name" value="Rhodanese-like domain"/>
    <property type="match status" value="1"/>
</dbReference>
<evidence type="ECO:0000313" key="3">
    <source>
        <dbReference type="Proteomes" id="UP001055336"/>
    </source>
</evidence>
<dbReference type="Pfam" id="PF00581">
    <property type="entry name" value="Rhodanese"/>
    <property type="match status" value="1"/>
</dbReference>
<dbReference type="PROSITE" id="PS50206">
    <property type="entry name" value="RHODANESE_3"/>
    <property type="match status" value="1"/>
</dbReference>
<protein>
    <submittedName>
        <fullName evidence="2">Rhodanese-like domain-containing protein</fullName>
    </submittedName>
</protein>
<dbReference type="InterPro" id="IPR001763">
    <property type="entry name" value="Rhodanese-like_dom"/>
</dbReference>
<dbReference type="Proteomes" id="UP001055336">
    <property type="component" value="Chromosome"/>
</dbReference>
<dbReference type="RefSeq" id="WP_240260799.1">
    <property type="nucleotide sequence ID" value="NZ_CP092488.2"/>
</dbReference>
<evidence type="ECO:0000259" key="1">
    <source>
        <dbReference type="PROSITE" id="PS50206"/>
    </source>
</evidence>
<gene>
    <name evidence="2" type="ORF">MKK62_22240</name>
</gene>
<name>A0ABY3VKS0_9MYCO</name>
<dbReference type="EMBL" id="CP092488">
    <property type="protein sequence ID" value="UMB69067.1"/>
    <property type="molecule type" value="Genomic_DNA"/>
</dbReference>
<dbReference type="PANTHER" id="PTHR47377">
    <property type="entry name" value="RHODANESE-LIKE DOMAIN-CONTAINING PROTEIN 4, CHLOROPLASTIC"/>
    <property type="match status" value="1"/>
</dbReference>
<keyword evidence="3" id="KW-1185">Reference proteome</keyword>